<accession>A0A6J4P4A3</accession>
<dbReference type="AlphaFoldDB" id="A0A6J4P4A3"/>
<dbReference type="EMBL" id="CADCUY010000235">
    <property type="protein sequence ID" value="CAA9405843.1"/>
    <property type="molecule type" value="Genomic_DNA"/>
</dbReference>
<proteinExistence type="predicted"/>
<feature type="compositionally biased region" description="Low complexity" evidence="1">
    <location>
        <begin position="39"/>
        <end position="51"/>
    </location>
</feature>
<dbReference type="PROSITE" id="PS51257">
    <property type="entry name" value="PROKAR_LIPOPROTEIN"/>
    <property type="match status" value="1"/>
</dbReference>
<dbReference type="PANTHER" id="PTHR36933">
    <property type="entry name" value="SLL0788 PROTEIN"/>
    <property type="match status" value="1"/>
</dbReference>
<evidence type="ECO:0000259" key="3">
    <source>
        <dbReference type="Pfam" id="PF03713"/>
    </source>
</evidence>
<keyword evidence="2" id="KW-0732">Signal</keyword>
<name>A0A6J4P4A3_9ACTN</name>
<evidence type="ECO:0000313" key="4">
    <source>
        <dbReference type="EMBL" id="CAA9405843.1"/>
    </source>
</evidence>
<reference evidence="4" key="1">
    <citation type="submission" date="2020-02" db="EMBL/GenBank/DDBJ databases">
        <authorList>
            <person name="Meier V. D."/>
        </authorList>
    </citation>
    <scope>NUCLEOTIDE SEQUENCE</scope>
    <source>
        <strain evidence="4">AVDCRST_MAG35</strain>
    </source>
</reference>
<feature type="chain" id="PRO_5026651271" description="DUF305 domain-containing protein" evidence="2">
    <location>
        <begin position="22"/>
        <end position="217"/>
    </location>
</feature>
<organism evidence="4">
    <name type="scientific">uncultured Quadrisphaera sp</name>
    <dbReference type="NCBI Taxonomy" id="904978"/>
    <lineage>
        <taxon>Bacteria</taxon>
        <taxon>Bacillati</taxon>
        <taxon>Actinomycetota</taxon>
        <taxon>Actinomycetes</taxon>
        <taxon>Kineosporiales</taxon>
        <taxon>Kineosporiaceae</taxon>
        <taxon>Quadrisphaera</taxon>
        <taxon>environmental samples</taxon>
    </lineage>
</organism>
<sequence>MRIHQRFTAASGAVVLSVVLAACGGGQMEGMSGTGGETGSSNSSSAPAESSVDAAHNEADTAFSQGMIVHHRGALAMAELATSKAQSPGVQDLAGRIAAAQEPEIATMTSFLDTWGEDVPEGMQMGETGGMEGMDHGGTAMGGMDMEEAVAQLESASGAEFDRMFLEMMSEHHAEAVEMAQVEQADGENPQAVELAASIEADQAAEVEEMQQLLPTL</sequence>
<protein>
    <recommendedName>
        <fullName evidence="3">DUF305 domain-containing protein</fullName>
    </recommendedName>
</protein>
<dbReference type="InterPro" id="IPR005183">
    <property type="entry name" value="DUF305_CopM-like"/>
</dbReference>
<evidence type="ECO:0000256" key="1">
    <source>
        <dbReference type="SAM" id="MobiDB-lite"/>
    </source>
</evidence>
<evidence type="ECO:0000256" key="2">
    <source>
        <dbReference type="SAM" id="SignalP"/>
    </source>
</evidence>
<feature type="signal peptide" evidence="2">
    <location>
        <begin position="1"/>
        <end position="21"/>
    </location>
</feature>
<feature type="domain" description="DUF305" evidence="3">
    <location>
        <begin position="60"/>
        <end position="214"/>
    </location>
</feature>
<gene>
    <name evidence="4" type="ORF">AVDCRST_MAG35-1155</name>
</gene>
<dbReference type="PANTHER" id="PTHR36933:SF1">
    <property type="entry name" value="SLL0788 PROTEIN"/>
    <property type="match status" value="1"/>
</dbReference>
<dbReference type="InterPro" id="IPR012347">
    <property type="entry name" value="Ferritin-like"/>
</dbReference>
<dbReference type="Gene3D" id="1.20.1260.10">
    <property type="match status" value="1"/>
</dbReference>
<dbReference type="Pfam" id="PF03713">
    <property type="entry name" value="DUF305"/>
    <property type="match status" value="1"/>
</dbReference>
<feature type="region of interest" description="Disordered" evidence="1">
    <location>
        <begin position="31"/>
        <end position="54"/>
    </location>
</feature>